<accession>A0ACA9MNU2</accession>
<protein>
    <submittedName>
        <fullName evidence="1">6808_t:CDS:1</fullName>
    </submittedName>
</protein>
<name>A0ACA9MNU2_9GLOM</name>
<keyword evidence="2" id="KW-1185">Reference proteome</keyword>
<dbReference type="EMBL" id="CAJVPM010014940">
    <property type="protein sequence ID" value="CAG8604479.1"/>
    <property type="molecule type" value="Genomic_DNA"/>
</dbReference>
<evidence type="ECO:0000313" key="2">
    <source>
        <dbReference type="Proteomes" id="UP000789860"/>
    </source>
</evidence>
<organism evidence="1 2">
    <name type="scientific">Scutellospora calospora</name>
    <dbReference type="NCBI Taxonomy" id="85575"/>
    <lineage>
        <taxon>Eukaryota</taxon>
        <taxon>Fungi</taxon>
        <taxon>Fungi incertae sedis</taxon>
        <taxon>Mucoromycota</taxon>
        <taxon>Glomeromycotina</taxon>
        <taxon>Glomeromycetes</taxon>
        <taxon>Diversisporales</taxon>
        <taxon>Gigasporaceae</taxon>
        <taxon>Scutellospora</taxon>
    </lineage>
</organism>
<gene>
    <name evidence="1" type="ORF">SCALOS_LOCUS7046</name>
</gene>
<evidence type="ECO:0000313" key="1">
    <source>
        <dbReference type="EMBL" id="CAG8604479.1"/>
    </source>
</evidence>
<reference evidence="1" key="1">
    <citation type="submission" date="2021-06" db="EMBL/GenBank/DDBJ databases">
        <authorList>
            <person name="Kallberg Y."/>
            <person name="Tangrot J."/>
            <person name="Rosling A."/>
        </authorList>
    </citation>
    <scope>NUCLEOTIDE SEQUENCE</scope>
    <source>
        <strain evidence="1">AU212A</strain>
    </source>
</reference>
<comment type="caution">
    <text evidence="1">The sequence shown here is derived from an EMBL/GenBank/DDBJ whole genome shotgun (WGS) entry which is preliminary data.</text>
</comment>
<proteinExistence type="predicted"/>
<sequence>MQSQPSTSFVFPDMITHDIRWTGFWRSEEKVTDNRYKAKCSY</sequence>
<dbReference type="Proteomes" id="UP000789860">
    <property type="component" value="Unassembled WGS sequence"/>
</dbReference>
<feature type="non-terminal residue" evidence="1">
    <location>
        <position position="42"/>
    </location>
</feature>